<dbReference type="GO" id="GO:0071111">
    <property type="term" value="F:cyclic-guanylate-specific phosphodiesterase activity"/>
    <property type="evidence" value="ECO:0007669"/>
    <property type="project" value="InterPro"/>
</dbReference>
<dbReference type="EMBL" id="WTUX01000010">
    <property type="protein sequence ID" value="MZR12478.1"/>
    <property type="molecule type" value="Genomic_DNA"/>
</dbReference>
<dbReference type="Proteomes" id="UP000467322">
    <property type="component" value="Unassembled WGS sequence"/>
</dbReference>
<evidence type="ECO:0000313" key="2">
    <source>
        <dbReference type="EMBL" id="MZR12478.1"/>
    </source>
</evidence>
<evidence type="ECO:0000313" key="3">
    <source>
        <dbReference type="Proteomes" id="UP000467322"/>
    </source>
</evidence>
<accession>A0A845M2A8</accession>
<dbReference type="Gene3D" id="3.20.20.450">
    <property type="entry name" value="EAL domain"/>
    <property type="match status" value="1"/>
</dbReference>
<gene>
    <name evidence="2" type="ORF">GQE99_05540</name>
</gene>
<dbReference type="SMART" id="SM00052">
    <property type="entry name" value="EAL"/>
    <property type="match status" value="1"/>
</dbReference>
<sequence>MLTARSSRHQQVAAGVRAQLDLHLERIRRALGFETVFIARVAGGERRVEAISAAPSSGPALRPGDIRPAQDCPVVVSTALRHGDLFAGQVHADTVARPPPFAAAQGVPVALPGGALFGVLGGIGDRTDAAPVLKEAARVIEVILDILRHEELMAQQVRGMIMHVIQAGLFRAVFQPVRDLDTGSVIYREGLTRLDDSLETDVPQLLAEAHAVGAGPALELAFARAILRAGRDWPDGAGIAINLSETTLHSEAFTEFLSEEAEPGLTVELTEHEPVSDYRALGAVVERLRAAGVSLAIDDAGSGYTSLRHILDLKPDVLKIDAQLSARVDTDPEALALFRFLQRYCDETGTLLVTEGIERTEQLDALRAIGVRYVQGFHVGAPRGSRTSGDTPDIA</sequence>
<protein>
    <submittedName>
        <fullName evidence="2">EAL domain-containing protein</fullName>
    </submittedName>
</protein>
<keyword evidence="3" id="KW-1185">Reference proteome</keyword>
<comment type="caution">
    <text evidence="2">The sequence shown here is derived from an EMBL/GenBank/DDBJ whole genome shotgun (WGS) entry which is preliminary data.</text>
</comment>
<dbReference type="AlphaFoldDB" id="A0A845M2A8"/>
<dbReference type="InterPro" id="IPR001633">
    <property type="entry name" value="EAL_dom"/>
</dbReference>
<dbReference type="SUPFAM" id="SSF141868">
    <property type="entry name" value="EAL domain-like"/>
    <property type="match status" value="1"/>
</dbReference>
<dbReference type="PROSITE" id="PS50883">
    <property type="entry name" value="EAL"/>
    <property type="match status" value="1"/>
</dbReference>
<feature type="domain" description="EAL" evidence="1">
    <location>
        <begin position="154"/>
        <end position="395"/>
    </location>
</feature>
<dbReference type="PANTHER" id="PTHR33121">
    <property type="entry name" value="CYCLIC DI-GMP PHOSPHODIESTERASE PDEF"/>
    <property type="match status" value="1"/>
</dbReference>
<dbReference type="InterPro" id="IPR035919">
    <property type="entry name" value="EAL_sf"/>
</dbReference>
<dbReference type="Pfam" id="PF00563">
    <property type="entry name" value="EAL"/>
    <property type="match status" value="1"/>
</dbReference>
<evidence type="ECO:0000259" key="1">
    <source>
        <dbReference type="PROSITE" id="PS50883"/>
    </source>
</evidence>
<name>A0A845M2A8_9RHOB</name>
<reference evidence="2 3" key="1">
    <citation type="submission" date="2019-12" db="EMBL/GenBank/DDBJ databases">
        <title>Maritimibacter sp. nov. sp. isolated from sea sand.</title>
        <authorList>
            <person name="Kim J."/>
            <person name="Jeong S.E."/>
            <person name="Jung H.S."/>
            <person name="Jeon C.O."/>
        </authorList>
    </citation>
    <scope>NUCLEOTIDE SEQUENCE [LARGE SCALE GENOMIC DNA]</scope>
    <source>
        <strain evidence="2 3">DP07</strain>
    </source>
</reference>
<organism evidence="2 3">
    <name type="scientific">Maritimibacter harenae</name>
    <dbReference type="NCBI Taxonomy" id="2606218"/>
    <lineage>
        <taxon>Bacteria</taxon>
        <taxon>Pseudomonadati</taxon>
        <taxon>Pseudomonadota</taxon>
        <taxon>Alphaproteobacteria</taxon>
        <taxon>Rhodobacterales</taxon>
        <taxon>Roseobacteraceae</taxon>
        <taxon>Maritimibacter</taxon>
    </lineage>
</organism>
<dbReference type="PANTHER" id="PTHR33121:SF23">
    <property type="entry name" value="CYCLIC DI-GMP PHOSPHODIESTERASE PDEB"/>
    <property type="match status" value="1"/>
</dbReference>
<dbReference type="InterPro" id="IPR050706">
    <property type="entry name" value="Cyclic-di-GMP_PDE-like"/>
</dbReference>
<proteinExistence type="predicted"/>
<dbReference type="RefSeq" id="WP_161350597.1">
    <property type="nucleotide sequence ID" value="NZ_WTUX01000010.1"/>
</dbReference>
<dbReference type="CDD" id="cd01948">
    <property type="entry name" value="EAL"/>
    <property type="match status" value="1"/>
</dbReference>